<feature type="compositionally biased region" description="Low complexity" evidence="3">
    <location>
        <begin position="1"/>
        <end position="16"/>
    </location>
</feature>
<evidence type="ECO:0000259" key="4">
    <source>
        <dbReference type="Pfam" id="PF00210"/>
    </source>
</evidence>
<dbReference type="Proteomes" id="UP001500221">
    <property type="component" value="Unassembled WGS sequence"/>
</dbReference>
<dbReference type="InterPro" id="IPR012347">
    <property type="entry name" value="Ferritin-like"/>
</dbReference>
<gene>
    <name evidence="5" type="ORF">GCM10023340_41870</name>
</gene>
<keyword evidence="6" id="KW-1185">Reference proteome</keyword>
<dbReference type="InterPro" id="IPR009078">
    <property type="entry name" value="Ferritin-like_SF"/>
</dbReference>
<dbReference type="InterPro" id="IPR002177">
    <property type="entry name" value="DPS_DNA-bd"/>
</dbReference>
<dbReference type="SUPFAM" id="SSF47240">
    <property type="entry name" value="Ferritin-like"/>
    <property type="match status" value="1"/>
</dbReference>
<evidence type="ECO:0000313" key="5">
    <source>
        <dbReference type="EMBL" id="GAA5155755.1"/>
    </source>
</evidence>
<evidence type="ECO:0000313" key="6">
    <source>
        <dbReference type="Proteomes" id="UP001500221"/>
    </source>
</evidence>
<name>A0ABP9Q2E4_9ACTN</name>
<protein>
    <submittedName>
        <fullName evidence="5">DNA starvation/stationary phase protection protein</fullName>
    </submittedName>
</protein>
<dbReference type="RefSeq" id="WP_345463543.1">
    <property type="nucleotide sequence ID" value="NZ_BAABKG010000006.1"/>
</dbReference>
<dbReference type="PRINTS" id="PR01346">
    <property type="entry name" value="HELNAPAPROT"/>
</dbReference>
<reference evidence="6" key="1">
    <citation type="journal article" date="2019" name="Int. J. Syst. Evol. Microbiol.">
        <title>The Global Catalogue of Microorganisms (GCM) 10K type strain sequencing project: providing services to taxonomists for standard genome sequencing and annotation.</title>
        <authorList>
            <consortium name="The Broad Institute Genomics Platform"/>
            <consortium name="The Broad Institute Genome Sequencing Center for Infectious Disease"/>
            <person name="Wu L."/>
            <person name="Ma J."/>
        </authorList>
    </citation>
    <scope>NUCLEOTIDE SEQUENCE [LARGE SCALE GENOMIC DNA]</scope>
    <source>
        <strain evidence="6">JCM 18459</strain>
    </source>
</reference>
<feature type="region of interest" description="Disordered" evidence="3">
    <location>
        <begin position="1"/>
        <end position="29"/>
    </location>
</feature>
<dbReference type="Pfam" id="PF00210">
    <property type="entry name" value="Ferritin"/>
    <property type="match status" value="1"/>
</dbReference>
<comment type="caution">
    <text evidence="5">The sequence shown here is derived from an EMBL/GenBank/DDBJ whole genome shotgun (WGS) entry which is preliminary data.</text>
</comment>
<dbReference type="Gene3D" id="1.20.1260.10">
    <property type="match status" value="1"/>
</dbReference>
<feature type="domain" description="Ferritin/DPS" evidence="4">
    <location>
        <begin position="38"/>
        <end position="173"/>
    </location>
</feature>
<dbReference type="CDD" id="cd01043">
    <property type="entry name" value="DPS"/>
    <property type="match status" value="1"/>
</dbReference>
<proteinExistence type="inferred from homology"/>
<dbReference type="InterPro" id="IPR023188">
    <property type="entry name" value="DPS_DNA-bd_CS"/>
</dbReference>
<dbReference type="InterPro" id="IPR008331">
    <property type="entry name" value="Ferritin_DPS_dom"/>
</dbReference>
<dbReference type="PROSITE" id="PS00818">
    <property type="entry name" value="DPS_1"/>
    <property type="match status" value="1"/>
</dbReference>
<accession>A0ABP9Q2E4</accession>
<sequence>MTTTTPSTTQSDGQTGSERHKAVHSSHPAFKASPQLAAHLQQLLVDLTDLHLQGKQAHWNVVGRNFRDLHLQLDEIVDAARAFGDDVAERMRALYVTPDARAATVGHQSSLPAFPATEVDTGQTVDLIVSALYGVAATARRIHDEVDAEDPTTADLLHTILERIEQLAWMVDAENRTANQSVPQNLQP</sequence>
<dbReference type="EMBL" id="BAABKG010000006">
    <property type="protein sequence ID" value="GAA5155755.1"/>
    <property type="molecule type" value="Genomic_DNA"/>
</dbReference>
<organism evidence="5 6">
    <name type="scientific">Nocardioides marinquilinus</name>
    <dbReference type="NCBI Taxonomy" id="1210400"/>
    <lineage>
        <taxon>Bacteria</taxon>
        <taxon>Bacillati</taxon>
        <taxon>Actinomycetota</taxon>
        <taxon>Actinomycetes</taxon>
        <taxon>Propionibacteriales</taxon>
        <taxon>Nocardioidaceae</taxon>
        <taxon>Nocardioides</taxon>
    </lineage>
</organism>
<evidence type="ECO:0000256" key="2">
    <source>
        <dbReference type="RuleBase" id="RU003875"/>
    </source>
</evidence>
<evidence type="ECO:0000256" key="1">
    <source>
        <dbReference type="ARBA" id="ARBA00009497"/>
    </source>
</evidence>
<dbReference type="PANTHER" id="PTHR42932">
    <property type="entry name" value="GENERAL STRESS PROTEIN 20U"/>
    <property type="match status" value="1"/>
</dbReference>
<dbReference type="PANTHER" id="PTHR42932:SF2">
    <property type="entry name" value="DNA PROTECTION DURING STARVATION PROTEIN 1"/>
    <property type="match status" value="1"/>
</dbReference>
<evidence type="ECO:0000256" key="3">
    <source>
        <dbReference type="SAM" id="MobiDB-lite"/>
    </source>
</evidence>
<comment type="similarity">
    <text evidence="1 2">Belongs to the Dps family.</text>
</comment>